<dbReference type="PANTHER" id="PTHR48048:SF45">
    <property type="entry name" value="GLYCOSYLTRANSFERASE"/>
    <property type="match status" value="1"/>
</dbReference>
<dbReference type="Gene3D" id="3.40.50.2000">
    <property type="entry name" value="Glycogen Phosphorylase B"/>
    <property type="match status" value="2"/>
</dbReference>
<reference evidence="2" key="2">
    <citation type="submission" date="2020-08" db="EMBL/GenBank/DDBJ databases">
        <title>Plant Genome Project.</title>
        <authorList>
            <person name="Zhang R.-G."/>
        </authorList>
    </citation>
    <scope>NUCLEOTIDE SEQUENCE</scope>
    <source>
        <strain evidence="2">Huo1</strain>
        <tissue evidence="2">Leaf</tissue>
    </source>
</reference>
<proteinExistence type="inferred from homology"/>
<dbReference type="InterPro" id="IPR050481">
    <property type="entry name" value="UDP-glycosyltransf_plant"/>
</dbReference>
<gene>
    <name evidence="2" type="ORF">SASPL_132346</name>
</gene>
<accession>A0A8X8X0Z6</accession>
<keyword evidence="3" id="KW-1185">Reference proteome</keyword>
<evidence type="ECO:0000256" key="1">
    <source>
        <dbReference type="ARBA" id="ARBA00009995"/>
    </source>
</evidence>
<organism evidence="2">
    <name type="scientific">Salvia splendens</name>
    <name type="common">Scarlet sage</name>
    <dbReference type="NCBI Taxonomy" id="180675"/>
    <lineage>
        <taxon>Eukaryota</taxon>
        <taxon>Viridiplantae</taxon>
        <taxon>Streptophyta</taxon>
        <taxon>Embryophyta</taxon>
        <taxon>Tracheophyta</taxon>
        <taxon>Spermatophyta</taxon>
        <taxon>Magnoliopsida</taxon>
        <taxon>eudicotyledons</taxon>
        <taxon>Gunneridae</taxon>
        <taxon>Pentapetalae</taxon>
        <taxon>asterids</taxon>
        <taxon>lamiids</taxon>
        <taxon>Lamiales</taxon>
        <taxon>Lamiaceae</taxon>
        <taxon>Nepetoideae</taxon>
        <taxon>Mentheae</taxon>
        <taxon>Salviinae</taxon>
        <taxon>Salvia</taxon>
        <taxon>Salvia subgen. Calosphace</taxon>
        <taxon>core Calosphace</taxon>
    </lineage>
</organism>
<evidence type="ECO:0000313" key="3">
    <source>
        <dbReference type="Proteomes" id="UP000298416"/>
    </source>
</evidence>
<dbReference type="SUPFAM" id="SSF53756">
    <property type="entry name" value="UDP-Glycosyltransferase/glycogen phosphorylase"/>
    <property type="match status" value="1"/>
</dbReference>
<dbReference type="Proteomes" id="UP000298416">
    <property type="component" value="Unassembled WGS sequence"/>
</dbReference>
<evidence type="ECO:0000313" key="2">
    <source>
        <dbReference type="EMBL" id="KAG6404770.1"/>
    </source>
</evidence>
<reference evidence="2" key="1">
    <citation type="submission" date="2018-01" db="EMBL/GenBank/DDBJ databases">
        <authorList>
            <person name="Mao J.F."/>
        </authorList>
    </citation>
    <scope>NUCLEOTIDE SEQUENCE</scope>
    <source>
        <strain evidence="2">Huo1</strain>
        <tissue evidence="2">Leaf</tissue>
    </source>
</reference>
<sequence length="126" mass="13554">MSIIGITGGEDVGSFVVNTYIELEAHAIAALAGGLPRRPAPPGRGHEEILGWLDEQPESSVAFLCFGMNGYFDEAQVTEMASALERNGTRFLWSLRKPPSKETGAGIGEYMDPGKVLPDGFLDRTV</sequence>
<protein>
    <submittedName>
        <fullName evidence="2">Uncharacterized protein</fullName>
    </submittedName>
</protein>
<dbReference type="GO" id="GO:0035251">
    <property type="term" value="F:UDP-glucosyltransferase activity"/>
    <property type="evidence" value="ECO:0007669"/>
    <property type="project" value="InterPro"/>
</dbReference>
<name>A0A8X8X0Z6_SALSN</name>
<comment type="caution">
    <text evidence="2">The sequence shown here is derived from an EMBL/GenBank/DDBJ whole genome shotgun (WGS) entry which is preliminary data.</text>
</comment>
<dbReference type="PANTHER" id="PTHR48048">
    <property type="entry name" value="GLYCOSYLTRANSFERASE"/>
    <property type="match status" value="1"/>
</dbReference>
<comment type="similarity">
    <text evidence="1">Belongs to the UDP-glycosyltransferase family.</text>
</comment>
<dbReference type="AlphaFoldDB" id="A0A8X8X0Z6"/>
<dbReference type="EMBL" id="PNBA02000012">
    <property type="protein sequence ID" value="KAG6404770.1"/>
    <property type="molecule type" value="Genomic_DNA"/>
</dbReference>